<comment type="similarity">
    <text evidence="2">Belongs to the MipA/OmpV family.</text>
</comment>
<dbReference type="KEGG" id="orb:IPMB12_01970"/>
<evidence type="ECO:0000256" key="1">
    <source>
        <dbReference type="ARBA" id="ARBA00004442"/>
    </source>
</evidence>
<dbReference type="Proteomes" id="UP000501168">
    <property type="component" value="Chromosome"/>
</dbReference>
<dbReference type="InParanoid" id="A0A6G9I8L1"/>
<evidence type="ECO:0000256" key="3">
    <source>
        <dbReference type="ARBA" id="ARBA00022729"/>
    </source>
</evidence>
<sequence>MRFLSYKSTITLASILAVTFPVASFAQTGEEAESSFSLGAGIAVQPKYMGSNKVEAGPIIHAAYDLGYGFFASTTDGLGFGYSHEIYPDINLLAGTAFNYRMERKDKDELKGMGKVKGSLMNTIKFGIDIKSYVTLSIGANIALTEHDNGSNYFISVDTPLYQTDKDDVMFSTTAYYFDSKYSQTYFGVTDKQSGTSQYRKYTPGSGFGQIDAGVLWSHQFSPQWSTVSYAGVSHLIGDAADSPIAKRKTAPVAAFAVIYNF</sequence>
<evidence type="ECO:0000256" key="6">
    <source>
        <dbReference type="SAM" id="SignalP"/>
    </source>
</evidence>
<protein>
    <submittedName>
        <fullName evidence="7">MipA/OmpV family protein</fullName>
    </submittedName>
</protein>
<evidence type="ECO:0000256" key="5">
    <source>
        <dbReference type="ARBA" id="ARBA00023237"/>
    </source>
</evidence>
<organism evidence="7 8">
    <name type="scientific">Zophobihabitans entericus</name>
    <dbReference type="NCBI Taxonomy" id="1635327"/>
    <lineage>
        <taxon>Bacteria</taxon>
        <taxon>Pseudomonadati</taxon>
        <taxon>Pseudomonadota</taxon>
        <taxon>Gammaproteobacteria</taxon>
        <taxon>Orbales</taxon>
        <taxon>Orbaceae</taxon>
        <taxon>Zophobihabitans</taxon>
    </lineage>
</organism>
<dbReference type="AlphaFoldDB" id="A0A6G9I8L1"/>
<dbReference type="EMBL" id="CP050253">
    <property type="protein sequence ID" value="QIQ20553.1"/>
    <property type="molecule type" value="Genomic_DNA"/>
</dbReference>
<dbReference type="PANTHER" id="PTHR38776">
    <property type="entry name" value="MLTA-INTERACTING PROTEIN-RELATED"/>
    <property type="match status" value="1"/>
</dbReference>
<evidence type="ECO:0000313" key="8">
    <source>
        <dbReference type="Proteomes" id="UP000501168"/>
    </source>
</evidence>
<keyword evidence="4" id="KW-0472">Membrane</keyword>
<evidence type="ECO:0000256" key="4">
    <source>
        <dbReference type="ARBA" id="ARBA00023136"/>
    </source>
</evidence>
<proteinExistence type="inferred from homology"/>
<feature type="signal peptide" evidence="6">
    <location>
        <begin position="1"/>
        <end position="26"/>
    </location>
</feature>
<dbReference type="PANTHER" id="PTHR38776:SF1">
    <property type="entry name" value="MLTA-INTERACTING PROTEIN-RELATED"/>
    <property type="match status" value="1"/>
</dbReference>
<feature type="chain" id="PRO_5026353950" evidence="6">
    <location>
        <begin position="27"/>
        <end position="262"/>
    </location>
</feature>
<reference evidence="7 8" key="1">
    <citation type="submission" date="2020-03" db="EMBL/GenBank/DDBJ databases">
        <title>Complete genome sequence of Orbus sp. IPMB12 (BCRC 80908).</title>
        <authorList>
            <person name="Lo W.-S."/>
            <person name="Chang T.-H."/>
            <person name="Kuo C.-H."/>
        </authorList>
    </citation>
    <scope>NUCLEOTIDE SEQUENCE [LARGE SCALE GENOMIC DNA]</scope>
    <source>
        <strain evidence="7 8">IPMB12</strain>
    </source>
</reference>
<comment type="subcellular location">
    <subcellularLocation>
        <location evidence="1">Cell outer membrane</location>
    </subcellularLocation>
</comment>
<evidence type="ECO:0000256" key="2">
    <source>
        <dbReference type="ARBA" id="ARBA00005722"/>
    </source>
</evidence>
<keyword evidence="3 6" id="KW-0732">Signal</keyword>
<dbReference type="Pfam" id="PF06629">
    <property type="entry name" value="MipA"/>
    <property type="match status" value="1"/>
</dbReference>
<evidence type="ECO:0000313" key="7">
    <source>
        <dbReference type="EMBL" id="QIQ20553.1"/>
    </source>
</evidence>
<dbReference type="RefSeq" id="WP_166914429.1">
    <property type="nucleotide sequence ID" value="NZ_CP050253.1"/>
</dbReference>
<keyword evidence="5" id="KW-0998">Cell outer membrane</keyword>
<dbReference type="InterPro" id="IPR010583">
    <property type="entry name" value="MipA"/>
</dbReference>
<keyword evidence="8" id="KW-1185">Reference proteome</keyword>
<accession>A0A6G9I8L1</accession>
<name>A0A6G9I8L1_9GAMM</name>
<gene>
    <name evidence="7" type="ORF">IPMB12_01970</name>
</gene>
<dbReference type="GO" id="GO:0009279">
    <property type="term" value="C:cell outer membrane"/>
    <property type="evidence" value="ECO:0007669"/>
    <property type="project" value="UniProtKB-SubCell"/>
</dbReference>